<dbReference type="AlphaFoldDB" id="A0A9Q4TEX6"/>
<name>A0A9Q4TEX6_CLOBO</name>
<dbReference type="EMBL" id="SXDK01000008">
    <property type="protein sequence ID" value="NFU60064.1"/>
    <property type="molecule type" value="Genomic_DNA"/>
</dbReference>
<proteinExistence type="predicted"/>
<reference evidence="1 3" key="1">
    <citation type="submission" date="2019-04" db="EMBL/GenBank/DDBJ databases">
        <title>Genome sequencing of Clostridium botulinum Groups I-IV and Clostridium butyricum.</title>
        <authorList>
            <person name="Brunt J."/>
            <person name="Van Vliet A.H.M."/>
            <person name="Stringer S.C."/>
            <person name="Carter A.T."/>
            <person name="Peck M.W."/>
        </authorList>
    </citation>
    <scope>NUCLEOTIDE SEQUENCE [LARGE SCALE GENOMIC DNA]</scope>
    <source>
        <strain evidence="2">7221C</strain>
        <strain evidence="1 3">IFR 18/049</strain>
    </source>
</reference>
<comment type="caution">
    <text evidence="1">The sequence shown here is derived from an EMBL/GenBank/DDBJ whole genome shotgun (WGS) entry which is preliminary data.</text>
</comment>
<dbReference type="Proteomes" id="UP000785180">
    <property type="component" value="Unassembled WGS sequence"/>
</dbReference>
<evidence type="ECO:0000313" key="1">
    <source>
        <dbReference type="EMBL" id="NFF70720.1"/>
    </source>
</evidence>
<evidence type="ECO:0000313" key="2">
    <source>
        <dbReference type="EMBL" id="NFU60064.1"/>
    </source>
</evidence>
<sequence length="66" mass="7605">MDSLVTNKSREDFRGRVYKEVTGKYLGKSPFTQFAKTNYGYPSEDQVQQFTGAFTDVIFRRAKLQG</sequence>
<organism evidence="1 3">
    <name type="scientific">Clostridium botulinum</name>
    <dbReference type="NCBI Taxonomy" id="1491"/>
    <lineage>
        <taxon>Bacteria</taxon>
        <taxon>Bacillati</taxon>
        <taxon>Bacillota</taxon>
        <taxon>Clostridia</taxon>
        <taxon>Eubacteriales</taxon>
        <taxon>Clostridiaceae</taxon>
        <taxon>Clostridium</taxon>
    </lineage>
</organism>
<accession>A0A9Q4TEX6</accession>
<dbReference type="EMBL" id="SWNT01000008">
    <property type="protein sequence ID" value="NFF70720.1"/>
    <property type="molecule type" value="Genomic_DNA"/>
</dbReference>
<dbReference type="Proteomes" id="UP000481363">
    <property type="component" value="Unassembled WGS sequence"/>
</dbReference>
<protein>
    <submittedName>
        <fullName evidence="1">Uncharacterized protein</fullName>
    </submittedName>
</protein>
<gene>
    <name evidence="1" type="ORF">FCV11_06390</name>
    <name evidence="2" type="ORF">FDF67_07645</name>
</gene>
<evidence type="ECO:0000313" key="3">
    <source>
        <dbReference type="Proteomes" id="UP000481363"/>
    </source>
</evidence>